<name>A0A6A6H975_VIRVR</name>
<protein>
    <submittedName>
        <fullName evidence="2">Uncharacterized protein</fullName>
    </submittedName>
</protein>
<evidence type="ECO:0000313" key="3">
    <source>
        <dbReference type="Proteomes" id="UP000800092"/>
    </source>
</evidence>
<feature type="compositionally biased region" description="Low complexity" evidence="1">
    <location>
        <begin position="110"/>
        <end position="121"/>
    </location>
</feature>
<sequence length="170" mass="18203">MLSHTVINSQSTPTENSTASQTCYFSLRVQTNSHFSDETPCSSPTSAEFSASGTLSDPNNPLLALRGNSLDMASPTRGSILQLQTAAAHPSRPRPQPLQDMLVTSDDSSDSSSSSSISSSSTPAIQTVRCSRCHRTTSVDNSMPQKSGMLQYGVNQWYCTRCATIVGYGR</sequence>
<evidence type="ECO:0000256" key="1">
    <source>
        <dbReference type="SAM" id="MobiDB-lite"/>
    </source>
</evidence>
<dbReference type="EMBL" id="ML991799">
    <property type="protein sequence ID" value="KAF2234378.1"/>
    <property type="molecule type" value="Genomic_DNA"/>
</dbReference>
<evidence type="ECO:0000313" key="2">
    <source>
        <dbReference type="EMBL" id="KAF2234378.1"/>
    </source>
</evidence>
<keyword evidence="3" id="KW-1185">Reference proteome</keyword>
<feature type="compositionally biased region" description="Polar residues" evidence="1">
    <location>
        <begin position="76"/>
        <end position="85"/>
    </location>
</feature>
<feature type="region of interest" description="Disordered" evidence="1">
    <location>
        <begin position="35"/>
        <end position="128"/>
    </location>
</feature>
<dbReference type="Proteomes" id="UP000800092">
    <property type="component" value="Unassembled WGS sequence"/>
</dbReference>
<dbReference type="AlphaFoldDB" id="A0A6A6H975"/>
<gene>
    <name evidence="2" type="ORF">EV356DRAFT_501942</name>
</gene>
<feature type="compositionally biased region" description="Polar residues" evidence="1">
    <location>
        <begin position="35"/>
        <end position="59"/>
    </location>
</feature>
<dbReference type="OrthoDB" id="3920481at2759"/>
<proteinExistence type="predicted"/>
<accession>A0A6A6H975</accession>
<organism evidence="2 3">
    <name type="scientific">Viridothelium virens</name>
    <name type="common">Speckled blister lichen</name>
    <name type="synonym">Trypethelium virens</name>
    <dbReference type="NCBI Taxonomy" id="1048519"/>
    <lineage>
        <taxon>Eukaryota</taxon>
        <taxon>Fungi</taxon>
        <taxon>Dikarya</taxon>
        <taxon>Ascomycota</taxon>
        <taxon>Pezizomycotina</taxon>
        <taxon>Dothideomycetes</taxon>
        <taxon>Dothideomycetes incertae sedis</taxon>
        <taxon>Trypetheliales</taxon>
        <taxon>Trypetheliaceae</taxon>
        <taxon>Viridothelium</taxon>
    </lineage>
</organism>
<reference evidence="2" key="1">
    <citation type="journal article" date="2020" name="Stud. Mycol.">
        <title>101 Dothideomycetes genomes: a test case for predicting lifestyles and emergence of pathogens.</title>
        <authorList>
            <person name="Haridas S."/>
            <person name="Albert R."/>
            <person name="Binder M."/>
            <person name="Bloem J."/>
            <person name="Labutti K."/>
            <person name="Salamov A."/>
            <person name="Andreopoulos B."/>
            <person name="Baker S."/>
            <person name="Barry K."/>
            <person name="Bills G."/>
            <person name="Bluhm B."/>
            <person name="Cannon C."/>
            <person name="Castanera R."/>
            <person name="Culley D."/>
            <person name="Daum C."/>
            <person name="Ezra D."/>
            <person name="Gonzalez J."/>
            <person name="Henrissat B."/>
            <person name="Kuo A."/>
            <person name="Liang C."/>
            <person name="Lipzen A."/>
            <person name="Lutzoni F."/>
            <person name="Magnuson J."/>
            <person name="Mondo S."/>
            <person name="Nolan M."/>
            <person name="Ohm R."/>
            <person name="Pangilinan J."/>
            <person name="Park H.-J."/>
            <person name="Ramirez L."/>
            <person name="Alfaro M."/>
            <person name="Sun H."/>
            <person name="Tritt A."/>
            <person name="Yoshinaga Y."/>
            <person name="Zwiers L.-H."/>
            <person name="Turgeon B."/>
            <person name="Goodwin S."/>
            <person name="Spatafora J."/>
            <person name="Crous P."/>
            <person name="Grigoriev I."/>
        </authorList>
    </citation>
    <scope>NUCLEOTIDE SEQUENCE</scope>
    <source>
        <strain evidence="2">Tuck. ex Michener</strain>
    </source>
</reference>